<comment type="caution">
    <text evidence="2">The sequence shown here is derived from an EMBL/GenBank/DDBJ whole genome shotgun (WGS) entry which is preliminary data.</text>
</comment>
<reference evidence="2" key="1">
    <citation type="submission" date="2023-01" db="EMBL/GenBank/DDBJ databases">
        <title>The chitinases involved in constricting ring structure development in the nematode-trapping fungus Drechslerella dactyloides.</title>
        <authorList>
            <person name="Wang R."/>
            <person name="Zhang L."/>
            <person name="Tang P."/>
            <person name="Li S."/>
            <person name="Liang L."/>
        </authorList>
    </citation>
    <scope>NUCLEOTIDE SEQUENCE</scope>
    <source>
        <strain evidence="2">YMF1.00031</strain>
    </source>
</reference>
<keyword evidence="3" id="KW-1185">Reference proteome</keyword>
<accession>A0AAD6NIC8</accession>
<feature type="region of interest" description="Disordered" evidence="1">
    <location>
        <begin position="331"/>
        <end position="366"/>
    </location>
</feature>
<feature type="region of interest" description="Disordered" evidence="1">
    <location>
        <begin position="514"/>
        <end position="535"/>
    </location>
</feature>
<feature type="region of interest" description="Disordered" evidence="1">
    <location>
        <begin position="1"/>
        <end position="59"/>
    </location>
</feature>
<name>A0AAD6NIC8_DREDA</name>
<sequence>MAENKASTAAAAAALRGRSHSKSSFSAAESRKLSLFPATPNRSIPTSRASSIRGFGTPTRAHELRSIQEDDDTSTTTSAMPLRPTALYRRHSSITARRPTFGMARSPSMHLERRGSQSYLRRTQSMYTGGARSVYREMPFRMEENPAFLPASSRPGSMLQTPMLRTLRDPDALGTKRATGYARRFPISLRMNIFGKARTLGRRMSRSLGWSRPSLPQMPVQQVHAEIKHYGSPERASTGYFDIPLEDTSAQSQYADTVIHHRFWENQSYVTTLDNQGSEYTHSSAPDAQSVTTSAPIRMSVAEPSKEPTDRHGVDPRRVYSALMKGLSKRFSSEAPLPDAIAEEPEEPRPSRASNENVRPVGLLGEKGTENRRPLLEIPGRSANTLIIEEEDEDEVSEQQSQQQTPTAGAVKRIRSDDALFSQIAHPHHVWQEEETADTTTADAALAALKNLNISNFASVTDEAAVTAEHYPKMVPLPPDGPVTTTPELPRLGATTREFRTASGKVYEVKLKSENNGEEEEMKALREAGLDPAFL</sequence>
<feature type="region of interest" description="Disordered" evidence="1">
    <location>
        <begin position="276"/>
        <end position="295"/>
    </location>
</feature>
<dbReference type="Proteomes" id="UP001221413">
    <property type="component" value="Unassembled WGS sequence"/>
</dbReference>
<evidence type="ECO:0000313" key="2">
    <source>
        <dbReference type="EMBL" id="KAJ6260666.1"/>
    </source>
</evidence>
<feature type="region of interest" description="Disordered" evidence="1">
    <location>
        <begin position="391"/>
        <end position="411"/>
    </location>
</feature>
<dbReference type="EMBL" id="JAQGDS010000005">
    <property type="protein sequence ID" value="KAJ6260666.1"/>
    <property type="molecule type" value="Genomic_DNA"/>
</dbReference>
<protein>
    <submittedName>
        <fullName evidence="2">Uncharacterized protein</fullName>
    </submittedName>
</protein>
<proteinExistence type="predicted"/>
<dbReference type="AlphaFoldDB" id="A0AAD6NIC8"/>
<organism evidence="2 3">
    <name type="scientific">Drechslerella dactyloides</name>
    <name type="common">Nematode-trapping fungus</name>
    <name type="synonym">Arthrobotrys dactyloides</name>
    <dbReference type="NCBI Taxonomy" id="74499"/>
    <lineage>
        <taxon>Eukaryota</taxon>
        <taxon>Fungi</taxon>
        <taxon>Dikarya</taxon>
        <taxon>Ascomycota</taxon>
        <taxon>Pezizomycotina</taxon>
        <taxon>Orbiliomycetes</taxon>
        <taxon>Orbiliales</taxon>
        <taxon>Orbiliaceae</taxon>
        <taxon>Drechslerella</taxon>
    </lineage>
</organism>
<evidence type="ECO:0000256" key="1">
    <source>
        <dbReference type="SAM" id="MobiDB-lite"/>
    </source>
</evidence>
<feature type="compositionally biased region" description="Polar residues" evidence="1">
    <location>
        <begin position="40"/>
        <end position="50"/>
    </location>
</feature>
<evidence type="ECO:0000313" key="3">
    <source>
        <dbReference type="Proteomes" id="UP001221413"/>
    </source>
</evidence>
<gene>
    <name evidence="2" type="ORF">Dda_4893</name>
</gene>